<accession>K2SXY5</accession>
<sequence>MHGQMQRQSLFISVKLLESLLHARVFCEGHNRVQFSPERRGMLGREDGIDQLLQLYNLFPAVLKNWGENSLGVVVQPLPPMKSFDSIQIAAEQAKLCRELIETGIFAEILNSDDQSVAGICYLDD</sequence>
<name>K2SXY5_MACPH</name>
<evidence type="ECO:0000313" key="2">
    <source>
        <dbReference type="Proteomes" id="UP000007129"/>
    </source>
</evidence>
<comment type="caution">
    <text evidence="1">The sequence shown here is derived from an EMBL/GenBank/DDBJ whole genome shotgun (WGS) entry which is preliminary data.</text>
</comment>
<dbReference type="EMBL" id="AHHD01000050">
    <property type="protein sequence ID" value="EKG21430.1"/>
    <property type="molecule type" value="Genomic_DNA"/>
</dbReference>
<reference evidence="1 2" key="1">
    <citation type="journal article" date="2012" name="BMC Genomics">
        <title>Tools to kill: Genome of one of the most destructive plant pathogenic fungi Macrophomina phaseolina.</title>
        <authorList>
            <person name="Islam M.S."/>
            <person name="Haque M.S."/>
            <person name="Islam M.M."/>
            <person name="Emdad E.M."/>
            <person name="Halim A."/>
            <person name="Hossen Q.M.M."/>
            <person name="Hossain M.Z."/>
            <person name="Ahmed B."/>
            <person name="Rahim S."/>
            <person name="Rahman M.S."/>
            <person name="Alam M.M."/>
            <person name="Hou S."/>
            <person name="Wan X."/>
            <person name="Saito J.A."/>
            <person name="Alam M."/>
        </authorList>
    </citation>
    <scope>NUCLEOTIDE SEQUENCE [LARGE SCALE GENOMIC DNA]</scope>
    <source>
        <strain evidence="1 2">MS6</strain>
    </source>
</reference>
<dbReference type="VEuPathDB" id="FungiDB:MPH_01228"/>
<dbReference type="HOGENOM" id="CLU_1993033_0_0_1"/>
<gene>
    <name evidence="1" type="ORF">MPH_01228</name>
</gene>
<organism evidence="1 2">
    <name type="scientific">Macrophomina phaseolina (strain MS6)</name>
    <name type="common">Charcoal rot fungus</name>
    <dbReference type="NCBI Taxonomy" id="1126212"/>
    <lineage>
        <taxon>Eukaryota</taxon>
        <taxon>Fungi</taxon>
        <taxon>Dikarya</taxon>
        <taxon>Ascomycota</taxon>
        <taxon>Pezizomycotina</taxon>
        <taxon>Dothideomycetes</taxon>
        <taxon>Dothideomycetes incertae sedis</taxon>
        <taxon>Botryosphaeriales</taxon>
        <taxon>Botryosphaeriaceae</taxon>
        <taxon>Macrophomina</taxon>
    </lineage>
</organism>
<evidence type="ECO:0000313" key="1">
    <source>
        <dbReference type="EMBL" id="EKG21430.1"/>
    </source>
</evidence>
<dbReference type="InParanoid" id="K2SXY5"/>
<proteinExistence type="predicted"/>
<protein>
    <submittedName>
        <fullName evidence="1">Uncharacterized protein</fullName>
    </submittedName>
</protein>
<dbReference type="Proteomes" id="UP000007129">
    <property type="component" value="Unassembled WGS sequence"/>
</dbReference>
<dbReference type="AlphaFoldDB" id="K2SXY5"/>